<accession>A0ABD7IXC2</accession>
<dbReference type="InterPro" id="IPR000477">
    <property type="entry name" value="RT_dom"/>
</dbReference>
<name>A0ABD7IXC2_LACPE</name>
<comment type="caution">
    <text evidence="2">The sequence shown here is derived from an EMBL/GenBank/DDBJ whole genome shotgun (WGS) entry which is preliminary data.</text>
</comment>
<gene>
    <name evidence="2" type="ORF">D6U18_00920</name>
</gene>
<evidence type="ECO:0000259" key="1">
    <source>
        <dbReference type="PROSITE" id="PS50878"/>
    </source>
</evidence>
<organism evidence="2 3">
    <name type="scientific">Lactiplantibacillus pentosus</name>
    <name type="common">Lactobacillus pentosus</name>
    <dbReference type="NCBI Taxonomy" id="1589"/>
    <lineage>
        <taxon>Bacteria</taxon>
        <taxon>Bacillati</taxon>
        <taxon>Bacillota</taxon>
        <taxon>Bacilli</taxon>
        <taxon>Lactobacillales</taxon>
        <taxon>Lactobacillaceae</taxon>
        <taxon>Lactiplantibacillus</taxon>
    </lineage>
</organism>
<dbReference type="RefSeq" id="WP_016527409.1">
    <property type="nucleotide sequence ID" value="NZ_RDCJ01000007.1"/>
</dbReference>
<dbReference type="EMBL" id="RDCJ01000007">
    <property type="protein sequence ID" value="RMW52331.1"/>
    <property type="molecule type" value="Genomic_DNA"/>
</dbReference>
<protein>
    <recommendedName>
        <fullName evidence="1">Reverse transcriptase domain-containing protein</fullName>
    </recommendedName>
</protein>
<reference evidence="2 3" key="1">
    <citation type="submission" date="2018-10" db="EMBL/GenBank/DDBJ databases">
        <title>Genome sequences of five Lactobacillus pentosus strains isolated from brines of traditionally fermented spanish-style green table olives and differences between them.</title>
        <authorList>
            <person name="Jimenez Diaz R."/>
        </authorList>
    </citation>
    <scope>NUCLEOTIDE SEQUENCE [LARGE SCALE GENOMIC DNA]</scope>
    <source>
        <strain evidence="2 3">IG10</strain>
    </source>
</reference>
<dbReference type="CDD" id="cd01646">
    <property type="entry name" value="RT_Bac_retron_I"/>
    <property type="match status" value="1"/>
</dbReference>
<feature type="domain" description="Reverse transcriptase" evidence="1">
    <location>
        <begin position="1"/>
        <end position="316"/>
    </location>
</feature>
<dbReference type="Pfam" id="PF00078">
    <property type="entry name" value="RVT_1"/>
    <property type="match status" value="1"/>
</dbReference>
<dbReference type="Proteomes" id="UP000276249">
    <property type="component" value="Unassembled WGS sequence"/>
</dbReference>
<sequence length="504" mass="59278">MSSQFIYENNKILKLAYYYTKSLSFSQPYKIQFMALNKYFKKNQFHLSRHYKSYMLNRFRSTQRKDCFLVKNFSFKNDFMTPRQSILFPPKLYIYYTVQVFLLIYKIKSYCTLEKSGPHILDFSTDHVKIFYTGFLDFTGKNIKTKSRYINSYLEFQTYRAKFSGNRVLKIDIQNFFGNITVDRFSQSLKKLVAPMHLSIPPEIDNIISFFRASGYSTLPQSQGSLASAILSQLFLINFTNELEKISSTYNLEVVRYVDDMYIKIPRKLKNKDVNEIINLISSELWKNGLNLNSKKTNLYSIKNYKEEVNFSGNTNSSSDISGGPFLEPPYIKNRIDELLDNDGDKLINFLYEVKCIYEKKGTDMKKYHKLVNTYFSVGNDNANKVQNSLIFGDKWKILSINKKKKLLHYLEIIMFDPEKYVVFLLKIEKNINILTKGQQKPVTTVSNYIKSLHDSFKSDKTYSIRDGLIDSNYYIQSQKSKASLEYIPRLSSDFYQYILHFVI</sequence>
<evidence type="ECO:0000313" key="3">
    <source>
        <dbReference type="Proteomes" id="UP000276249"/>
    </source>
</evidence>
<dbReference type="PROSITE" id="PS50878">
    <property type="entry name" value="RT_POL"/>
    <property type="match status" value="1"/>
</dbReference>
<proteinExistence type="predicted"/>
<evidence type="ECO:0000313" key="2">
    <source>
        <dbReference type="EMBL" id="RMW52331.1"/>
    </source>
</evidence>
<dbReference type="AlphaFoldDB" id="A0ABD7IXC2"/>